<proteinExistence type="predicted"/>
<organism evidence="1">
    <name type="scientific">marine sediment metagenome</name>
    <dbReference type="NCBI Taxonomy" id="412755"/>
    <lineage>
        <taxon>unclassified sequences</taxon>
        <taxon>metagenomes</taxon>
        <taxon>ecological metagenomes</taxon>
    </lineage>
</organism>
<feature type="non-terminal residue" evidence="1">
    <location>
        <position position="30"/>
    </location>
</feature>
<accession>A0A0F9UU22</accession>
<protein>
    <submittedName>
        <fullName evidence="1">Uncharacterized protein</fullName>
    </submittedName>
</protein>
<evidence type="ECO:0000313" key="1">
    <source>
        <dbReference type="EMBL" id="KKN90972.1"/>
    </source>
</evidence>
<sequence>MLDIDDDFSFEDYTEKLSPVMKNLKEILKT</sequence>
<comment type="caution">
    <text evidence="1">The sequence shown here is derived from an EMBL/GenBank/DDBJ whole genome shotgun (WGS) entry which is preliminary data.</text>
</comment>
<dbReference type="AlphaFoldDB" id="A0A0F9UU22"/>
<dbReference type="EMBL" id="LAZR01000107">
    <property type="protein sequence ID" value="KKN90972.1"/>
    <property type="molecule type" value="Genomic_DNA"/>
</dbReference>
<reference evidence="1" key="1">
    <citation type="journal article" date="2015" name="Nature">
        <title>Complex archaea that bridge the gap between prokaryotes and eukaryotes.</title>
        <authorList>
            <person name="Spang A."/>
            <person name="Saw J.H."/>
            <person name="Jorgensen S.L."/>
            <person name="Zaremba-Niedzwiedzka K."/>
            <person name="Martijn J."/>
            <person name="Lind A.E."/>
            <person name="van Eijk R."/>
            <person name="Schleper C."/>
            <person name="Guy L."/>
            <person name="Ettema T.J."/>
        </authorList>
    </citation>
    <scope>NUCLEOTIDE SEQUENCE</scope>
</reference>
<gene>
    <name evidence="1" type="ORF">LCGC14_0225560</name>
</gene>
<name>A0A0F9UU22_9ZZZZ</name>